<dbReference type="Pfam" id="PF01914">
    <property type="entry name" value="MarC"/>
    <property type="match status" value="1"/>
</dbReference>
<feature type="transmembrane region" description="Helical" evidence="7">
    <location>
        <begin position="111"/>
        <end position="134"/>
    </location>
</feature>
<evidence type="ECO:0000256" key="6">
    <source>
        <dbReference type="ARBA" id="ARBA00023136"/>
    </source>
</evidence>
<keyword evidence="3" id="KW-1003">Cell membrane</keyword>
<feature type="transmembrane region" description="Helical" evidence="7">
    <location>
        <begin position="69"/>
        <end position="90"/>
    </location>
</feature>
<dbReference type="Proteomes" id="UP000198393">
    <property type="component" value="Unassembled WGS sequence"/>
</dbReference>
<accession>A0A239KH35</accession>
<keyword evidence="9" id="KW-1185">Reference proteome</keyword>
<dbReference type="PANTHER" id="PTHR33508:SF1">
    <property type="entry name" value="UPF0056 MEMBRANE PROTEIN YHCE"/>
    <property type="match status" value="1"/>
</dbReference>
<evidence type="ECO:0000256" key="7">
    <source>
        <dbReference type="RuleBase" id="RU362048"/>
    </source>
</evidence>
<dbReference type="AlphaFoldDB" id="A0A239KH35"/>
<keyword evidence="6 7" id="KW-0472">Membrane</keyword>
<feature type="transmembrane region" description="Helical" evidence="7">
    <location>
        <begin position="175"/>
        <end position="196"/>
    </location>
</feature>
<feature type="transmembrane region" description="Helical" evidence="7">
    <location>
        <begin position="140"/>
        <end position="163"/>
    </location>
</feature>
<keyword evidence="5 7" id="KW-1133">Transmembrane helix</keyword>
<feature type="transmembrane region" description="Helical" evidence="7">
    <location>
        <begin position="6"/>
        <end position="32"/>
    </location>
</feature>
<dbReference type="GO" id="GO:0005886">
    <property type="term" value="C:plasma membrane"/>
    <property type="evidence" value="ECO:0007669"/>
    <property type="project" value="UniProtKB-SubCell"/>
</dbReference>
<evidence type="ECO:0000256" key="2">
    <source>
        <dbReference type="ARBA" id="ARBA00009784"/>
    </source>
</evidence>
<reference evidence="8 9" key="1">
    <citation type="submission" date="2017-06" db="EMBL/GenBank/DDBJ databases">
        <authorList>
            <person name="Kim H.J."/>
            <person name="Triplett B.A."/>
        </authorList>
    </citation>
    <scope>NUCLEOTIDE SEQUENCE [LARGE SCALE GENOMIC DNA]</scope>
    <source>
        <strain evidence="8 9">DSM 19307</strain>
    </source>
</reference>
<dbReference type="EMBL" id="FZPD01000004">
    <property type="protein sequence ID" value="SNT17706.1"/>
    <property type="molecule type" value="Genomic_DNA"/>
</dbReference>
<gene>
    <name evidence="8" type="ORF">SAMN05421640_2674</name>
</gene>
<evidence type="ECO:0000256" key="1">
    <source>
        <dbReference type="ARBA" id="ARBA00004651"/>
    </source>
</evidence>
<evidence type="ECO:0000313" key="8">
    <source>
        <dbReference type="EMBL" id="SNT17706.1"/>
    </source>
</evidence>
<evidence type="ECO:0000256" key="4">
    <source>
        <dbReference type="ARBA" id="ARBA00022692"/>
    </source>
</evidence>
<comment type="subcellular location">
    <subcellularLocation>
        <location evidence="1 7">Cell membrane</location>
        <topology evidence="1 7">Multi-pass membrane protein</topology>
    </subcellularLocation>
</comment>
<sequence>MSGNLLTFSLSVFTGFFAVMNPISGVPAFLGLVKGRNKEQKKEIAKIATRAAFLIVVFFVLLGKYVFEIFGLTIPAFKITGGILLFYVGFEMLQSKQSSIQHQKDLEPDTSIAITPLAIPLLAGPGTIVTGMNFVTDSDYIHIAIVILIFALIAYMNFVAFSLSDLIIKRIGNNLITVVGKMMGLILAIMGIGMIMRGVKLEFGAYFL</sequence>
<keyword evidence="4 7" id="KW-0812">Transmembrane</keyword>
<dbReference type="RefSeq" id="WP_089357361.1">
    <property type="nucleotide sequence ID" value="NZ_FZPD01000004.1"/>
</dbReference>
<dbReference type="PANTHER" id="PTHR33508">
    <property type="entry name" value="UPF0056 MEMBRANE PROTEIN YHCE"/>
    <property type="match status" value="1"/>
</dbReference>
<dbReference type="InterPro" id="IPR002771">
    <property type="entry name" value="Multi_antbiot-R_MarC"/>
</dbReference>
<dbReference type="OrthoDB" id="21094at2"/>
<dbReference type="NCBIfam" id="TIGR00427">
    <property type="entry name" value="NAAT family transporter"/>
    <property type="match status" value="1"/>
</dbReference>
<protein>
    <recommendedName>
        <fullName evidence="7">UPF0056 membrane protein</fullName>
    </recommendedName>
</protein>
<feature type="transmembrane region" description="Helical" evidence="7">
    <location>
        <begin position="44"/>
        <end position="63"/>
    </location>
</feature>
<evidence type="ECO:0000313" key="9">
    <source>
        <dbReference type="Proteomes" id="UP000198393"/>
    </source>
</evidence>
<proteinExistence type="inferred from homology"/>
<comment type="similarity">
    <text evidence="2 7">Belongs to the UPF0056 (MarC) family.</text>
</comment>
<name>A0A239KH35_EKHLU</name>
<evidence type="ECO:0000256" key="5">
    <source>
        <dbReference type="ARBA" id="ARBA00022989"/>
    </source>
</evidence>
<evidence type="ECO:0000256" key="3">
    <source>
        <dbReference type="ARBA" id="ARBA00022475"/>
    </source>
</evidence>
<organism evidence="8 9">
    <name type="scientific">Ekhidna lutea</name>
    <dbReference type="NCBI Taxonomy" id="447679"/>
    <lineage>
        <taxon>Bacteria</taxon>
        <taxon>Pseudomonadati</taxon>
        <taxon>Bacteroidota</taxon>
        <taxon>Cytophagia</taxon>
        <taxon>Cytophagales</taxon>
        <taxon>Reichenbachiellaceae</taxon>
        <taxon>Ekhidna</taxon>
    </lineage>
</organism>